<organism evidence="2 3">
    <name type="scientific">Oryzias melastigma</name>
    <name type="common">Marine medaka</name>
    <dbReference type="NCBI Taxonomy" id="30732"/>
    <lineage>
        <taxon>Eukaryota</taxon>
        <taxon>Metazoa</taxon>
        <taxon>Chordata</taxon>
        <taxon>Craniata</taxon>
        <taxon>Vertebrata</taxon>
        <taxon>Euteleostomi</taxon>
        <taxon>Actinopterygii</taxon>
        <taxon>Neopterygii</taxon>
        <taxon>Teleostei</taxon>
        <taxon>Neoteleostei</taxon>
        <taxon>Acanthomorphata</taxon>
        <taxon>Ovalentaria</taxon>
        <taxon>Atherinomorphae</taxon>
        <taxon>Beloniformes</taxon>
        <taxon>Adrianichthyidae</taxon>
        <taxon>Oryziinae</taxon>
        <taxon>Oryzias</taxon>
    </lineage>
</organism>
<feature type="region of interest" description="Disordered" evidence="1">
    <location>
        <begin position="50"/>
        <end position="132"/>
    </location>
</feature>
<accession>A0A834KZY7</accession>
<dbReference type="Proteomes" id="UP000646548">
    <property type="component" value="Unassembled WGS sequence"/>
</dbReference>
<evidence type="ECO:0000256" key="1">
    <source>
        <dbReference type="SAM" id="MobiDB-lite"/>
    </source>
</evidence>
<comment type="caution">
    <text evidence="2">The sequence shown here is derived from an EMBL/GenBank/DDBJ whole genome shotgun (WGS) entry which is preliminary data.</text>
</comment>
<reference evidence="2" key="1">
    <citation type="journal article" name="BMC Genomics">
        <title>Long-read sequencing and de novo genome assembly of marine medaka (Oryzias melastigma).</title>
        <authorList>
            <person name="Liang P."/>
            <person name="Saqib H.S.A."/>
            <person name="Ni X."/>
            <person name="Shen Y."/>
        </authorList>
    </citation>
    <scope>NUCLEOTIDE SEQUENCE</scope>
    <source>
        <strain evidence="2">Bigg-433</strain>
    </source>
</reference>
<sequence>MTRDAWIPSSPHLVRSLSSAQGDAVLQALIRGPGRREEVGQKVVLETAGEQGWNIDSPGFGESEGIGAAPVPAPSGSRARGRPGVSSRGGLLFGVGGVGSAGGTGEEEEEVEEEEGDKSGSDHQQQPGNAHQ</sequence>
<name>A0A834KZY7_ORYME</name>
<gene>
    <name evidence="2" type="ORF">FQA47_014053</name>
</gene>
<evidence type="ECO:0000313" key="2">
    <source>
        <dbReference type="EMBL" id="KAF6736870.1"/>
    </source>
</evidence>
<dbReference type="AlphaFoldDB" id="A0A834KZY7"/>
<feature type="compositionally biased region" description="Acidic residues" evidence="1">
    <location>
        <begin position="105"/>
        <end position="116"/>
    </location>
</feature>
<feature type="compositionally biased region" description="Gly residues" evidence="1">
    <location>
        <begin position="91"/>
        <end position="104"/>
    </location>
</feature>
<evidence type="ECO:0000313" key="3">
    <source>
        <dbReference type="Proteomes" id="UP000646548"/>
    </source>
</evidence>
<proteinExistence type="predicted"/>
<protein>
    <submittedName>
        <fullName evidence="2">Uncharacterized protein</fullName>
    </submittedName>
</protein>
<feature type="compositionally biased region" description="Polar residues" evidence="1">
    <location>
        <begin position="122"/>
        <end position="132"/>
    </location>
</feature>
<dbReference type="EMBL" id="WKFB01000077">
    <property type="protein sequence ID" value="KAF6736870.1"/>
    <property type="molecule type" value="Genomic_DNA"/>
</dbReference>
<feature type="non-terminal residue" evidence="2">
    <location>
        <position position="1"/>
    </location>
</feature>